<dbReference type="Gramene" id="TraesROB_scaffold_066372_01G000100.1">
    <property type="protein sequence ID" value="TraesROB_scaffold_066372_01G000100.1"/>
    <property type="gene ID" value="TraesROB_scaffold_066372_01G000100"/>
</dbReference>
<dbReference type="Gramene" id="TraesMAC1A03G00079450.1">
    <property type="protein sequence ID" value="TraesMAC1A03G00079450.1.CDS1"/>
    <property type="gene ID" value="TraesMAC1A03G00079450"/>
</dbReference>
<dbReference type="Gramene" id="TraesJUL1A03G00077690.1">
    <property type="protein sequence ID" value="TraesJUL1A03G00077690.1.CDS1"/>
    <property type="gene ID" value="TraesJUL1A03G00077690"/>
</dbReference>
<dbReference type="Gramene" id="TraesARI1A03G00079820.1">
    <property type="protein sequence ID" value="TraesARI1A03G00079820.1.CDS1"/>
    <property type="gene ID" value="TraesARI1A03G00079820"/>
</dbReference>
<sequence>MEWGKNRERRERTNREQRGSGGDVVKGYGAPGRSVMSQPMAPWAEASWAQGQADVAVSADAHGAVDQGVMLSSMAPRVRASYS</sequence>
<reference evidence="2" key="2">
    <citation type="submission" date="2018-10" db="UniProtKB">
        <authorList>
            <consortium name="EnsemblPlants"/>
        </authorList>
    </citation>
    <scope>IDENTIFICATION</scope>
</reference>
<evidence type="ECO:0000256" key="1">
    <source>
        <dbReference type="SAM" id="MobiDB-lite"/>
    </source>
</evidence>
<keyword evidence="3" id="KW-1185">Reference proteome</keyword>
<evidence type="ECO:0000313" key="3">
    <source>
        <dbReference type="Proteomes" id="UP000019116"/>
    </source>
</evidence>
<protein>
    <submittedName>
        <fullName evidence="2">Uncharacterized protein</fullName>
    </submittedName>
</protein>
<dbReference type="Gramene" id="TraesWEE_scaffold_104406_01G000100.1">
    <property type="protein sequence ID" value="TraesWEE_scaffold_104406_01G000100.1"/>
    <property type="gene ID" value="TraesWEE_scaffold_104406_01G000100"/>
</dbReference>
<dbReference type="EnsemblPlants" id="TraesCS1A02G158100.1">
    <property type="protein sequence ID" value="TraesCS1A02G158100.1.cds1"/>
    <property type="gene ID" value="TraesCS1A02G158100"/>
</dbReference>
<dbReference type="Gramene" id="TraesPARA_EIv1.0_0061500.1">
    <property type="protein sequence ID" value="TraesPARA_EIv1.0_0061500.1.CDS1"/>
    <property type="gene ID" value="TraesPARA_EIv1.0_0061500"/>
</dbReference>
<proteinExistence type="predicted"/>
<dbReference type="Gramene" id="TraesNOR1A03G00078860.1">
    <property type="protein sequence ID" value="TraesNOR1A03G00078860.1.CDS1"/>
    <property type="gene ID" value="TraesNOR1A03G00078860"/>
</dbReference>
<dbReference type="OMA" id="SQPMAPW"/>
<dbReference type="Gramene" id="TraesCLE_scaffold_114232_01G000100.1">
    <property type="protein sequence ID" value="TraesCLE_scaffold_114232_01G000100.1"/>
    <property type="gene ID" value="TraesCLE_scaffold_114232_01G000100"/>
</dbReference>
<dbReference type="Gramene" id="TraesLDM1A03G00077890.1">
    <property type="protein sequence ID" value="TraesLDM1A03G00077890.1.CDS1"/>
    <property type="gene ID" value="TraesLDM1A03G00077890"/>
</dbReference>
<dbReference type="Gramene" id="TraesCS1A02G158100.1">
    <property type="protein sequence ID" value="TraesCS1A02G158100.1.cds1"/>
    <property type="gene ID" value="TraesCS1A02G158100"/>
</dbReference>
<reference evidence="2" key="1">
    <citation type="submission" date="2018-08" db="EMBL/GenBank/DDBJ databases">
        <authorList>
            <person name="Rossello M."/>
        </authorList>
    </citation>
    <scope>NUCLEOTIDE SEQUENCE [LARGE SCALE GENOMIC DNA]</scope>
    <source>
        <strain evidence="2">cv. Chinese Spring</strain>
    </source>
</reference>
<accession>A0A3B5XY45</accession>
<dbReference type="Gramene" id="TraesCAD_scaffold_102416_01G000100.1">
    <property type="protein sequence ID" value="TraesCAD_scaffold_102416_01G000100.1"/>
    <property type="gene ID" value="TraesCAD_scaffold_102416_01G000100"/>
</dbReference>
<name>A0A3B5XY45_WHEAT</name>
<feature type="region of interest" description="Disordered" evidence="1">
    <location>
        <begin position="1"/>
        <end position="37"/>
    </location>
</feature>
<dbReference type="Gramene" id="TraesSYM1A03G00080920.1">
    <property type="protein sequence ID" value="TraesSYM1A03G00080920.1.CDS1"/>
    <property type="gene ID" value="TraesSYM1A03G00080920"/>
</dbReference>
<dbReference type="AlphaFoldDB" id="A0A3B5XY45"/>
<organism evidence="2">
    <name type="scientific">Triticum aestivum</name>
    <name type="common">Wheat</name>
    <dbReference type="NCBI Taxonomy" id="4565"/>
    <lineage>
        <taxon>Eukaryota</taxon>
        <taxon>Viridiplantae</taxon>
        <taxon>Streptophyta</taxon>
        <taxon>Embryophyta</taxon>
        <taxon>Tracheophyta</taxon>
        <taxon>Spermatophyta</taxon>
        <taxon>Magnoliopsida</taxon>
        <taxon>Liliopsida</taxon>
        <taxon>Poales</taxon>
        <taxon>Poaceae</taxon>
        <taxon>BOP clade</taxon>
        <taxon>Pooideae</taxon>
        <taxon>Triticodae</taxon>
        <taxon>Triticeae</taxon>
        <taxon>Triticinae</taxon>
        <taxon>Triticum</taxon>
    </lineage>
</organism>
<dbReference type="Gramene" id="TraesRN1A0100466000.1">
    <property type="protein sequence ID" value="TraesRN1A0100466000.1"/>
    <property type="gene ID" value="TraesRN1A0100466000"/>
</dbReference>
<dbReference type="Gramene" id="TraesLAC1A03G00080490.1">
    <property type="protein sequence ID" value="TraesLAC1A03G00080490.1.CDS1"/>
    <property type="gene ID" value="TraesLAC1A03G00080490"/>
</dbReference>
<dbReference type="Gramene" id="TraesJAG1A03G00078120.1">
    <property type="protein sequence ID" value="TraesJAG1A03G00078120.1.CDS1"/>
    <property type="gene ID" value="TraesJAG1A03G00078120"/>
</dbReference>
<feature type="compositionally biased region" description="Basic and acidic residues" evidence="1">
    <location>
        <begin position="1"/>
        <end position="18"/>
    </location>
</feature>
<dbReference type="Gramene" id="TraesCS1A03G0427000.1">
    <property type="protein sequence ID" value="TraesCS1A03G0427000.1.CDS1"/>
    <property type="gene ID" value="TraesCS1A03G0427000"/>
</dbReference>
<dbReference type="Proteomes" id="UP000019116">
    <property type="component" value="Chromosome 1A"/>
</dbReference>
<dbReference type="Gramene" id="TraesSTA1A03G00078510.1">
    <property type="protein sequence ID" value="TraesSTA1A03G00078510.1.CDS1"/>
    <property type="gene ID" value="TraesSTA1A03G00078510"/>
</dbReference>
<evidence type="ECO:0000313" key="2">
    <source>
        <dbReference type="EnsemblPlants" id="TraesCS1A02G158100.1.cds1"/>
    </source>
</evidence>